<name>A0A6C0G2S3_9BACL</name>
<evidence type="ECO:0000256" key="2">
    <source>
        <dbReference type="ARBA" id="ARBA00023315"/>
    </source>
</evidence>
<dbReference type="CDD" id="cd04301">
    <property type="entry name" value="NAT_SF"/>
    <property type="match status" value="1"/>
</dbReference>
<dbReference type="GO" id="GO:0016747">
    <property type="term" value="F:acyltransferase activity, transferring groups other than amino-acyl groups"/>
    <property type="evidence" value="ECO:0007669"/>
    <property type="project" value="InterPro"/>
</dbReference>
<evidence type="ECO:0000313" key="5">
    <source>
        <dbReference type="Proteomes" id="UP000476064"/>
    </source>
</evidence>
<sequence length="166" mass="19172">MSSIIAFEPYSGQYLERVRGTYNHFVAHTTVSFDLYPYDAEQMRQLIEPVSELYRSYVVLYAGRYAGYMLLTQHKKKLAFNVTAEVTIYLEPDFTGKGIGTEALRFLEETAASLRFHSLIAAICTENESSIALFSKLGYKQVAHYEEIAYKFDRWLDLACYQKKLN</sequence>
<dbReference type="SUPFAM" id="SSF55729">
    <property type="entry name" value="Acyl-CoA N-acyltransferases (Nat)"/>
    <property type="match status" value="1"/>
</dbReference>
<proteinExistence type="predicted"/>
<organism evidence="4 5">
    <name type="scientific">Paenibacillus lycopersici</name>
    <dbReference type="NCBI Taxonomy" id="2704462"/>
    <lineage>
        <taxon>Bacteria</taxon>
        <taxon>Bacillati</taxon>
        <taxon>Bacillota</taxon>
        <taxon>Bacilli</taxon>
        <taxon>Bacillales</taxon>
        <taxon>Paenibacillaceae</taxon>
        <taxon>Paenibacillus</taxon>
    </lineage>
</organism>
<dbReference type="PROSITE" id="PS51186">
    <property type="entry name" value="GNAT"/>
    <property type="match status" value="1"/>
</dbReference>
<dbReference type="PANTHER" id="PTHR43072">
    <property type="entry name" value="N-ACETYLTRANSFERASE"/>
    <property type="match status" value="1"/>
</dbReference>
<dbReference type="EMBL" id="CP048209">
    <property type="protein sequence ID" value="QHT61991.1"/>
    <property type="molecule type" value="Genomic_DNA"/>
</dbReference>
<dbReference type="InterPro" id="IPR000182">
    <property type="entry name" value="GNAT_dom"/>
</dbReference>
<evidence type="ECO:0000259" key="3">
    <source>
        <dbReference type="PROSITE" id="PS51186"/>
    </source>
</evidence>
<keyword evidence="2" id="KW-0012">Acyltransferase</keyword>
<dbReference type="PANTHER" id="PTHR43072:SF23">
    <property type="entry name" value="UPF0039 PROTEIN C11D3.02C"/>
    <property type="match status" value="1"/>
</dbReference>
<dbReference type="InterPro" id="IPR016181">
    <property type="entry name" value="Acyl_CoA_acyltransferase"/>
</dbReference>
<dbReference type="Pfam" id="PF00583">
    <property type="entry name" value="Acetyltransf_1"/>
    <property type="match status" value="1"/>
</dbReference>
<dbReference type="AlphaFoldDB" id="A0A6C0G2S3"/>
<gene>
    <name evidence="4" type="ORF">GXP70_19730</name>
</gene>
<dbReference type="KEGG" id="plyc:GXP70_19730"/>
<reference evidence="4 5" key="1">
    <citation type="submission" date="2020-01" db="EMBL/GenBank/DDBJ databases">
        <title>Paenibacillus sp. nov., isolated from tomato rhizosphere.</title>
        <authorList>
            <person name="Weon H.-Y."/>
            <person name="Lee S.A."/>
        </authorList>
    </citation>
    <scope>NUCLEOTIDE SEQUENCE [LARGE SCALE GENOMIC DNA]</scope>
    <source>
        <strain evidence="4 5">12200R-189</strain>
    </source>
</reference>
<evidence type="ECO:0000256" key="1">
    <source>
        <dbReference type="ARBA" id="ARBA00022679"/>
    </source>
</evidence>
<feature type="domain" description="N-acetyltransferase" evidence="3">
    <location>
        <begin position="5"/>
        <end position="157"/>
    </location>
</feature>
<dbReference type="Proteomes" id="UP000476064">
    <property type="component" value="Chromosome"/>
</dbReference>
<dbReference type="Gene3D" id="3.40.630.30">
    <property type="match status" value="1"/>
</dbReference>
<evidence type="ECO:0000313" key="4">
    <source>
        <dbReference type="EMBL" id="QHT61991.1"/>
    </source>
</evidence>
<accession>A0A6C0G2S3</accession>
<protein>
    <submittedName>
        <fullName evidence="4">N-acetyltransferase</fullName>
    </submittedName>
</protein>
<dbReference type="RefSeq" id="WP_162358428.1">
    <property type="nucleotide sequence ID" value="NZ_CP048209.1"/>
</dbReference>
<keyword evidence="5" id="KW-1185">Reference proteome</keyword>
<keyword evidence="1 4" id="KW-0808">Transferase</keyword>